<name>A0A8X6JWS8_9ARAC</name>
<sequence length="85" mass="9404">MTIRRQVQNQPDDCFRIPGYINQCHQSMLMKRSVTFPFSLANPFSQSTPLYNSEPVGFSPPSPLAGVVTICIAFRSTDPAGLPDD</sequence>
<dbReference type="EMBL" id="BMAV01025431">
    <property type="protein sequence ID" value="GFS41450.1"/>
    <property type="molecule type" value="Genomic_DNA"/>
</dbReference>
<dbReference type="AlphaFoldDB" id="A0A8X6JWS8"/>
<evidence type="ECO:0000313" key="2">
    <source>
        <dbReference type="Proteomes" id="UP000886998"/>
    </source>
</evidence>
<organism evidence="1 2">
    <name type="scientific">Trichonephila inaurata madagascariensis</name>
    <dbReference type="NCBI Taxonomy" id="2747483"/>
    <lineage>
        <taxon>Eukaryota</taxon>
        <taxon>Metazoa</taxon>
        <taxon>Ecdysozoa</taxon>
        <taxon>Arthropoda</taxon>
        <taxon>Chelicerata</taxon>
        <taxon>Arachnida</taxon>
        <taxon>Araneae</taxon>
        <taxon>Araneomorphae</taxon>
        <taxon>Entelegynae</taxon>
        <taxon>Araneoidea</taxon>
        <taxon>Nephilidae</taxon>
        <taxon>Trichonephila</taxon>
        <taxon>Trichonephila inaurata</taxon>
    </lineage>
</organism>
<keyword evidence="2" id="KW-1185">Reference proteome</keyword>
<reference evidence="1" key="1">
    <citation type="submission" date="2020-08" db="EMBL/GenBank/DDBJ databases">
        <title>Multicomponent nature underlies the extraordinary mechanical properties of spider dragline silk.</title>
        <authorList>
            <person name="Kono N."/>
            <person name="Nakamura H."/>
            <person name="Mori M."/>
            <person name="Yoshida Y."/>
            <person name="Ohtoshi R."/>
            <person name="Malay A.D."/>
            <person name="Moran D.A.P."/>
            <person name="Tomita M."/>
            <person name="Numata K."/>
            <person name="Arakawa K."/>
        </authorList>
    </citation>
    <scope>NUCLEOTIDE SEQUENCE</scope>
</reference>
<proteinExistence type="predicted"/>
<comment type="caution">
    <text evidence="1">The sequence shown here is derived from an EMBL/GenBank/DDBJ whole genome shotgun (WGS) entry which is preliminary data.</text>
</comment>
<accession>A0A8X6JWS8</accession>
<gene>
    <name evidence="1" type="ORF">TNIN_253831</name>
</gene>
<dbReference type="Proteomes" id="UP000886998">
    <property type="component" value="Unassembled WGS sequence"/>
</dbReference>
<dbReference type="OrthoDB" id="6469003at2759"/>
<protein>
    <submittedName>
        <fullName evidence="1">Uncharacterized protein</fullName>
    </submittedName>
</protein>
<evidence type="ECO:0000313" key="1">
    <source>
        <dbReference type="EMBL" id="GFS41450.1"/>
    </source>
</evidence>